<dbReference type="EMBL" id="CAUYUJ010002125">
    <property type="protein sequence ID" value="CAK0799325.1"/>
    <property type="molecule type" value="Genomic_DNA"/>
</dbReference>
<organism evidence="2 3">
    <name type="scientific">Prorocentrum cordatum</name>
    <dbReference type="NCBI Taxonomy" id="2364126"/>
    <lineage>
        <taxon>Eukaryota</taxon>
        <taxon>Sar</taxon>
        <taxon>Alveolata</taxon>
        <taxon>Dinophyceae</taxon>
        <taxon>Prorocentrales</taxon>
        <taxon>Prorocentraceae</taxon>
        <taxon>Prorocentrum</taxon>
    </lineage>
</organism>
<dbReference type="Proteomes" id="UP001189429">
    <property type="component" value="Unassembled WGS sequence"/>
</dbReference>
<comment type="caution">
    <text evidence="2">The sequence shown here is derived from an EMBL/GenBank/DDBJ whole genome shotgun (WGS) entry which is preliminary data.</text>
</comment>
<name>A0ABN9Q140_9DINO</name>
<feature type="compositionally biased region" description="Low complexity" evidence="1">
    <location>
        <begin position="150"/>
        <end position="165"/>
    </location>
</feature>
<evidence type="ECO:0000256" key="1">
    <source>
        <dbReference type="SAM" id="MobiDB-lite"/>
    </source>
</evidence>
<reference evidence="2" key="1">
    <citation type="submission" date="2023-10" db="EMBL/GenBank/DDBJ databases">
        <authorList>
            <person name="Chen Y."/>
            <person name="Shah S."/>
            <person name="Dougan E. K."/>
            <person name="Thang M."/>
            <person name="Chan C."/>
        </authorList>
    </citation>
    <scope>NUCLEOTIDE SEQUENCE [LARGE SCALE GENOMIC DNA]</scope>
</reference>
<gene>
    <name evidence="2" type="ORF">PCOR1329_LOCUS7818</name>
</gene>
<evidence type="ECO:0000313" key="2">
    <source>
        <dbReference type="EMBL" id="CAK0799325.1"/>
    </source>
</evidence>
<sequence length="182" mass="19986">MSLEDVILAQVRLHPNSPGRLAGLVRSFWHSFRNGRAVRPLCPSPVGVPALQTLGSWSFSVYILQLPLWDLTRFAVFGDLKRRFRPLWAPLLLVEVLAAAALCHRFVEEPCRRKLQACASRRRAAPQRERLELAAMGGAASEEARSQTIGASCRSSAGARGGSRSAAREPMRCTSHAQLGTE</sequence>
<accession>A0ABN9Q140</accession>
<keyword evidence="3" id="KW-1185">Reference proteome</keyword>
<protein>
    <submittedName>
        <fullName evidence="2">Uncharacterized protein</fullName>
    </submittedName>
</protein>
<evidence type="ECO:0000313" key="3">
    <source>
        <dbReference type="Proteomes" id="UP001189429"/>
    </source>
</evidence>
<proteinExistence type="predicted"/>
<feature type="region of interest" description="Disordered" evidence="1">
    <location>
        <begin position="136"/>
        <end position="182"/>
    </location>
</feature>